<dbReference type="OrthoDB" id="2366066at2"/>
<dbReference type="NCBIfam" id="TIGR01167">
    <property type="entry name" value="LPXTG_anchor"/>
    <property type="match status" value="1"/>
</dbReference>
<dbReference type="InterPro" id="IPR013783">
    <property type="entry name" value="Ig-like_fold"/>
</dbReference>
<dbReference type="Pfam" id="PF17802">
    <property type="entry name" value="SpaA"/>
    <property type="match status" value="5"/>
</dbReference>
<keyword evidence="6" id="KW-0572">Peptidoglycan-anchor</keyword>
<evidence type="ECO:0000313" key="10">
    <source>
        <dbReference type="Proteomes" id="UP000029844"/>
    </source>
</evidence>
<evidence type="ECO:0000313" key="9">
    <source>
        <dbReference type="EMBL" id="KGL42842.1"/>
    </source>
</evidence>
<proteinExistence type="inferred from homology"/>
<feature type="transmembrane region" description="Helical" evidence="7">
    <location>
        <begin position="1002"/>
        <end position="1022"/>
    </location>
</feature>
<sequence>MKNKQKYLIVLMTLVMILQLVSSVIISPRAAAAPSSTDSIKTSISVPTGEISNRESVTLQINISGSAGAFTAANGDVKVTIPKDIVYDASDFTTKLAVPLPFKLENVTTDADNYILSFSVDTSLIDSNDAFNGIFQVKFGAPILTIGDVHHDTQTFTVAYAGKNDAVTADVVKRNPIVRSVFDKWYKGDLDENSVAILNTKTPTNNRFQLVVNYRQAQLNDVVVSDTLPEGTSLIASNTNSAITGDKMTVDNIRILKAKTFDADGTATSFEYVTDKFADKISYDASTRHFEVVLGDVAPTDTYFIEYALDVDDVNMSNQVNTATFTASNMATITKVFPVKVSDYYGTSYVLSKSVDKQVINYDENTLTYTLKLALLDGADIPAGTVITDPLDSKIHVTSILDYDKTRFDIKAEDGKVTITTLVDIVKDDSVQWSFQADVEKLKVGESLPNSAYMEVYNNTIQSNSVTTKKYDGRIEIVKADNFGKPVAGAEYQVKDSTGAVVFQGTTGADGKLVTSAMNLGTYTVTEIVAPEGYVLDSTPITVVVSDSDKTPIVTQTMNKLQTGSVELTKVDSADHKIVLDGAKFSLLNETGAVLQSDLTTGKDGKLVVSGLNPGKYSLVETAAPSGYVLDKTPVAFEIVKGANTTPVRVEKDNTLKTGSVELTKVDSVDHDIVLDGAVFSLLDETGAVLQEGLTTDADGKLVVADLKPGKYSLVETDAPEGYVLDKTPVAFEIVKGANTTPVRVEKANTLKTGSVELTKVDSVNHDTVLEGAVFSLLDETGAVLQEGLTTDKDGKLVVADLKPGKYSLVETAAPEGYVLDETPVAFEIVKGANTEPVRVEKDNTLKTGSVELTKVDSANHDVVLEGAVFSLLDETGAVLQTGLTTDADGKLVVSDLKPGTYRFVETAAPAGYVLDDSPVTFEILKGENSEPVRVEKENTMTPKPVPPLDPVNPVTPVDPVAPITPNDPNSPVKPVTPPAPVVPADVTPVPDSNLPLTGDELPLDFVGLGLLLIAMGSIFLYRTKKTR</sequence>
<keyword evidence="7" id="KW-0812">Transmembrane</keyword>
<dbReference type="SUPFAM" id="SSF49478">
    <property type="entry name" value="Cna protein B-type domain"/>
    <property type="match status" value="5"/>
</dbReference>
<dbReference type="Gene3D" id="2.60.40.740">
    <property type="match status" value="1"/>
</dbReference>
<evidence type="ECO:0000256" key="1">
    <source>
        <dbReference type="ARBA" id="ARBA00004168"/>
    </source>
</evidence>
<keyword evidence="4" id="KW-0964">Secreted</keyword>
<dbReference type="GeneID" id="58716780"/>
<evidence type="ECO:0000256" key="6">
    <source>
        <dbReference type="ARBA" id="ARBA00023088"/>
    </source>
</evidence>
<dbReference type="InterPro" id="IPR041033">
    <property type="entry name" value="SpaA_PFL_dom_1"/>
</dbReference>
<comment type="similarity">
    <text evidence="2">Belongs to the serine-aspartate repeat-containing protein (SDr) family.</text>
</comment>
<dbReference type="eggNOG" id="COG4932">
    <property type="taxonomic scope" value="Bacteria"/>
</dbReference>
<organism evidence="9 10">
    <name type="scientific">Listeria booriae</name>
    <dbReference type="NCBI Taxonomy" id="1552123"/>
    <lineage>
        <taxon>Bacteria</taxon>
        <taxon>Bacillati</taxon>
        <taxon>Bacillota</taxon>
        <taxon>Bacilli</taxon>
        <taxon>Bacillales</taxon>
        <taxon>Listeriaceae</taxon>
        <taxon>Listeria</taxon>
    </lineage>
</organism>
<dbReference type="STRING" id="1552123.EP57_05130"/>
<dbReference type="SUPFAM" id="SSF49401">
    <property type="entry name" value="Bacterial adhesins"/>
    <property type="match status" value="1"/>
</dbReference>
<keyword evidence="3" id="KW-0134">Cell wall</keyword>
<dbReference type="InterPro" id="IPR019931">
    <property type="entry name" value="LPXTG_anchor"/>
</dbReference>
<evidence type="ECO:0000256" key="4">
    <source>
        <dbReference type="ARBA" id="ARBA00022525"/>
    </source>
</evidence>
<accession>A0A099WCV0</accession>
<dbReference type="Proteomes" id="UP000029844">
    <property type="component" value="Unassembled WGS sequence"/>
</dbReference>
<dbReference type="InterPro" id="IPR008966">
    <property type="entry name" value="Adhesion_dom_sf"/>
</dbReference>
<dbReference type="PROSITE" id="PS50847">
    <property type="entry name" value="GRAM_POS_ANCHORING"/>
    <property type="match status" value="1"/>
</dbReference>
<dbReference type="PANTHER" id="PTHR36108:SF13">
    <property type="entry name" value="COLOSSIN-B-RELATED"/>
    <property type="match status" value="1"/>
</dbReference>
<gene>
    <name evidence="9" type="ORF">EP57_05130</name>
</gene>
<dbReference type="AlphaFoldDB" id="A0A099WCV0"/>
<keyword evidence="7" id="KW-0472">Membrane</keyword>
<comment type="caution">
    <text evidence="9">The sequence shown here is derived from an EMBL/GenBank/DDBJ whole genome shotgun (WGS) entry which is preliminary data.</text>
</comment>
<evidence type="ECO:0000256" key="2">
    <source>
        <dbReference type="ARBA" id="ARBA00007257"/>
    </source>
</evidence>
<keyword evidence="5" id="KW-0732">Signal</keyword>
<protein>
    <recommendedName>
        <fullName evidence="8">Gram-positive cocci surface proteins LPxTG domain-containing protein</fullName>
    </recommendedName>
</protein>
<evidence type="ECO:0000256" key="5">
    <source>
        <dbReference type="ARBA" id="ARBA00022729"/>
    </source>
</evidence>
<evidence type="ECO:0000256" key="7">
    <source>
        <dbReference type="SAM" id="Phobius"/>
    </source>
</evidence>
<evidence type="ECO:0000256" key="3">
    <source>
        <dbReference type="ARBA" id="ARBA00022512"/>
    </source>
</evidence>
<dbReference type="PANTHER" id="PTHR36108">
    <property type="entry name" value="COLOSSIN-B-RELATED"/>
    <property type="match status" value="1"/>
</dbReference>
<dbReference type="Gene3D" id="2.60.40.10">
    <property type="entry name" value="Immunoglobulins"/>
    <property type="match status" value="5"/>
</dbReference>
<feature type="domain" description="Gram-positive cocci surface proteins LPxTG" evidence="8">
    <location>
        <begin position="995"/>
        <end position="1028"/>
    </location>
</feature>
<name>A0A099WCV0_9LIST</name>
<keyword evidence="7" id="KW-1133">Transmembrane helix</keyword>
<reference evidence="9 10" key="1">
    <citation type="submission" date="2014-05" db="EMBL/GenBank/DDBJ databases">
        <title>Novel Listeriaceae from food processing environments.</title>
        <authorList>
            <person name="den Bakker H.C."/>
        </authorList>
    </citation>
    <scope>NUCLEOTIDE SEQUENCE [LARGE SCALE GENOMIC DNA]</scope>
    <source>
        <strain evidence="9 10">FSL A5-0281</strain>
    </source>
</reference>
<keyword evidence="10" id="KW-1185">Reference proteome</keyword>
<dbReference type="RefSeq" id="WP_052167569.1">
    <property type="nucleotide sequence ID" value="NZ_JNFA01000011.1"/>
</dbReference>
<evidence type="ECO:0000259" key="8">
    <source>
        <dbReference type="PROSITE" id="PS50847"/>
    </source>
</evidence>
<dbReference type="EMBL" id="JNFA01000011">
    <property type="protein sequence ID" value="KGL42842.1"/>
    <property type="molecule type" value="Genomic_DNA"/>
</dbReference>
<comment type="subcellular location">
    <subcellularLocation>
        <location evidence="1">Secreted</location>
        <location evidence="1">Cell wall</location>
        <topology evidence="1">Peptidoglycan-anchor</topology>
    </subcellularLocation>
</comment>